<dbReference type="EMBL" id="GGEC01084011">
    <property type="protein sequence ID" value="MBX64495.1"/>
    <property type="molecule type" value="Transcribed_RNA"/>
</dbReference>
<evidence type="ECO:0000313" key="1">
    <source>
        <dbReference type="EMBL" id="MBX64495.1"/>
    </source>
</evidence>
<protein>
    <submittedName>
        <fullName evidence="1">Uncharacterized protein</fullName>
    </submittedName>
</protein>
<proteinExistence type="predicted"/>
<accession>A0A2P2QBZ8</accession>
<organism evidence="1">
    <name type="scientific">Rhizophora mucronata</name>
    <name type="common">Asiatic mangrove</name>
    <dbReference type="NCBI Taxonomy" id="61149"/>
    <lineage>
        <taxon>Eukaryota</taxon>
        <taxon>Viridiplantae</taxon>
        <taxon>Streptophyta</taxon>
        <taxon>Embryophyta</taxon>
        <taxon>Tracheophyta</taxon>
        <taxon>Spermatophyta</taxon>
        <taxon>Magnoliopsida</taxon>
        <taxon>eudicotyledons</taxon>
        <taxon>Gunneridae</taxon>
        <taxon>Pentapetalae</taxon>
        <taxon>rosids</taxon>
        <taxon>fabids</taxon>
        <taxon>Malpighiales</taxon>
        <taxon>Rhizophoraceae</taxon>
        <taxon>Rhizophora</taxon>
    </lineage>
</organism>
<dbReference type="AlphaFoldDB" id="A0A2P2QBZ8"/>
<sequence length="34" mass="3994">MYWRKFLQVLTQTYSLSEKILDNASDSLKAAEDQ</sequence>
<reference evidence="1" key="1">
    <citation type="submission" date="2018-02" db="EMBL/GenBank/DDBJ databases">
        <title>Rhizophora mucronata_Transcriptome.</title>
        <authorList>
            <person name="Meera S.P."/>
            <person name="Sreeshan A."/>
            <person name="Augustine A."/>
        </authorList>
    </citation>
    <scope>NUCLEOTIDE SEQUENCE</scope>
    <source>
        <tissue evidence="1">Leaf</tissue>
    </source>
</reference>
<name>A0A2P2QBZ8_RHIMU</name>